<keyword evidence="1" id="KW-0805">Transcription regulation</keyword>
<protein>
    <submittedName>
        <fullName evidence="6">Fungal-specific transcription factor domain-containing protein</fullName>
    </submittedName>
</protein>
<dbReference type="GO" id="GO:0008270">
    <property type="term" value="F:zinc ion binding"/>
    <property type="evidence" value="ECO:0007669"/>
    <property type="project" value="InterPro"/>
</dbReference>
<dbReference type="GO" id="GO:0003700">
    <property type="term" value="F:DNA-binding transcription factor activity"/>
    <property type="evidence" value="ECO:0007669"/>
    <property type="project" value="InterPro"/>
</dbReference>
<keyword evidence="7" id="KW-1185">Reference proteome</keyword>
<dbReference type="OrthoDB" id="3266505at2759"/>
<dbReference type="Proteomes" id="UP000326565">
    <property type="component" value="Unassembled WGS sequence"/>
</dbReference>
<dbReference type="PANTHER" id="PTHR46910">
    <property type="entry name" value="TRANSCRIPTION FACTOR PDR1"/>
    <property type="match status" value="1"/>
</dbReference>
<dbReference type="SMART" id="SM00906">
    <property type="entry name" value="Fungal_trans"/>
    <property type="match status" value="1"/>
</dbReference>
<evidence type="ECO:0000256" key="1">
    <source>
        <dbReference type="ARBA" id="ARBA00023015"/>
    </source>
</evidence>
<dbReference type="InterPro" id="IPR007219">
    <property type="entry name" value="XnlR_reg_dom"/>
</dbReference>
<evidence type="ECO:0000256" key="4">
    <source>
        <dbReference type="SAM" id="MobiDB-lite"/>
    </source>
</evidence>
<feature type="region of interest" description="Disordered" evidence="4">
    <location>
        <begin position="572"/>
        <end position="611"/>
    </location>
</feature>
<proteinExistence type="predicted"/>
<name>A0A5N5XBC8_9EURO</name>
<evidence type="ECO:0000259" key="5">
    <source>
        <dbReference type="SMART" id="SM00906"/>
    </source>
</evidence>
<gene>
    <name evidence="6" type="ORF">BDV29DRAFT_153667</name>
</gene>
<keyword evidence="3" id="KW-0539">Nucleus</keyword>
<evidence type="ECO:0000256" key="3">
    <source>
        <dbReference type="ARBA" id="ARBA00023242"/>
    </source>
</evidence>
<sequence length="697" mass="76870">MALVNGAFHLHNAATPGTFATNAIPGTRLGDLGSDVSGEEKTPTRNPGNGSVTRAVSRVPPVMQALSYSSQSAITELVSILPAYEAAGLLVDTYFDRVHWFMLIFHQDDFRRRWPKLYHPPEPPASNIRCDLGFISTFLMVNAIGLQYIGNHRKGLLSTYSVNAEDLRERILSVIRTRMLDIISVGSLEAVQVCVLLGTYYLYHGAPRLAWPVCGCGLRIAQALGIHRKALTRALHSHSGSKSSRKEKELRKRGWWAIYDIETFCSMTYGYPLSVRDSDCDVEPLDPTFKFPGGQSPSSFEEPITGEATLLSYKYLMSKLSVITKDALAELYNIRLDSADGARLHCLASDPRHVIEMVQQIDARLRHWQAEIPSKLLWENKTSDDISYSSPLEVDRDIGASGPAFENHIYHLQALTLKLAYENARILVHRPLLSYKVVTQSSTSQAGNFNESAANHSSPFQSSLQTCRAAAISMSEIASNPIVDLISETYAAAFVSIHTFTAGVTLGILSSIDPLGPHSRDAKLGLHRLLGILEKLKGQSILAAQSLEILQRLTKLVMEKELNVMLDVSKPLQSSKPTTNRSTAATNSLSDYPQLSKNGSEAHVSRSASDVDEQVDIPVADYNNSSDMIGESALRYIEDPAVSEAIYDFDQVLSTYAPQLPLNSGEPHDTSFLWPSIDDGFSMLEQTWIWGFENAPP</sequence>
<keyword evidence="2" id="KW-0804">Transcription</keyword>
<evidence type="ECO:0000313" key="7">
    <source>
        <dbReference type="Proteomes" id="UP000326565"/>
    </source>
</evidence>
<dbReference type="Pfam" id="PF04082">
    <property type="entry name" value="Fungal_trans"/>
    <property type="match status" value="1"/>
</dbReference>
<organism evidence="6 7">
    <name type="scientific">Aspergillus leporis</name>
    <dbReference type="NCBI Taxonomy" id="41062"/>
    <lineage>
        <taxon>Eukaryota</taxon>
        <taxon>Fungi</taxon>
        <taxon>Dikarya</taxon>
        <taxon>Ascomycota</taxon>
        <taxon>Pezizomycotina</taxon>
        <taxon>Eurotiomycetes</taxon>
        <taxon>Eurotiomycetidae</taxon>
        <taxon>Eurotiales</taxon>
        <taxon>Aspergillaceae</taxon>
        <taxon>Aspergillus</taxon>
        <taxon>Aspergillus subgen. Circumdati</taxon>
    </lineage>
</organism>
<dbReference type="GO" id="GO:0003677">
    <property type="term" value="F:DNA binding"/>
    <property type="evidence" value="ECO:0007669"/>
    <property type="project" value="InterPro"/>
</dbReference>
<dbReference type="GO" id="GO:0006351">
    <property type="term" value="P:DNA-templated transcription"/>
    <property type="evidence" value="ECO:0007669"/>
    <property type="project" value="InterPro"/>
</dbReference>
<dbReference type="InterPro" id="IPR050987">
    <property type="entry name" value="AtrR-like"/>
</dbReference>
<feature type="domain" description="Xylanolytic transcriptional activator regulatory" evidence="5">
    <location>
        <begin position="210"/>
        <end position="291"/>
    </location>
</feature>
<reference evidence="6 7" key="1">
    <citation type="submission" date="2019-04" db="EMBL/GenBank/DDBJ databases">
        <title>Friends and foes A comparative genomics study of 23 Aspergillus species from section Flavi.</title>
        <authorList>
            <consortium name="DOE Joint Genome Institute"/>
            <person name="Kjaerbolling I."/>
            <person name="Vesth T."/>
            <person name="Frisvad J.C."/>
            <person name="Nybo J.L."/>
            <person name="Theobald S."/>
            <person name="Kildgaard S."/>
            <person name="Isbrandt T."/>
            <person name="Kuo A."/>
            <person name="Sato A."/>
            <person name="Lyhne E.K."/>
            <person name="Kogle M.E."/>
            <person name="Wiebenga A."/>
            <person name="Kun R.S."/>
            <person name="Lubbers R.J."/>
            <person name="Makela M.R."/>
            <person name="Barry K."/>
            <person name="Chovatia M."/>
            <person name="Clum A."/>
            <person name="Daum C."/>
            <person name="Haridas S."/>
            <person name="He G."/>
            <person name="LaButti K."/>
            <person name="Lipzen A."/>
            <person name="Mondo S."/>
            <person name="Riley R."/>
            <person name="Salamov A."/>
            <person name="Simmons B.A."/>
            <person name="Magnuson J.K."/>
            <person name="Henrissat B."/>
            <person name="Mortensen U.H."/>
            <person name="Larsen T.O."/>
            <person name="Devries R.P."/>
            <person name="Grigoriev I.V."/>
            <person name="Machida M."/>
            <person name="Baker S.E."/>
            <person name="Andersen M.R."/>
        </authorList>
    </citation>
    <scope>NUCLEOTIDE SEQUENCE [LARGE SCALE GENOMIC DNA]</scope>
    <source>
        <strain evidence="6 7">CBS 151.66</strain>
    </source>
</reference>
<feature type="compositionally biased region" description="Polar residues" evidence="4">
    <location>
        <begin position="44"/>
        <end position="54"/>
    </location>
</feature>
<dbReference type="EMBL" id="ML732168">
    <property type="protein sequence ID" value="KAB8077435.1"/>
    <property type="molecule type" value="Genomic_DNA"/>
</dbReference>
<feature type="compositionally biased region" description="Polar residues" evidence="4">
    <location>
        <begin position="572"/>
        <end position="599"/>
    </location>
</feature>
<dbReference type="AlphaFoldDB" id="A0A5N5XBC8"/>
<dbReference type="CDD" id="cd12148">
    <property type="entry name" value="fungal_TF_MHR"/>
    <property type="match status" value="1"/>
</dbReference>
<evidence type="ECO:0000256" key="2">
    <source>
        <dbReference type="ARBA" id="ARBA00023163"/>
    </source>
</evidence>
<evidence type="ECO:0000313" key="6">
    <source>
        <dbReference type="EMBL" id="KAB8077435.1"/>
    </source>
</evidence>
<accession>A0A5N5XBC8</accession>
<feature type="region of interest" description="Disordered" evidence="4">
    <location>
        <begin position="30"/>
        <end position="54"/>
    </location>
</feature>
<dbReference type="PANTHER" id="PTHR46910:SF17">
    <property type="entry name" value="SCFA-RELATED"/>
    <property type="match status" value="1"/>
</dbReference>